<feature type="compositionally biased region" description="Low complexity" evidence="1">
    <location>
        <begin position="58"/>
        <end position="73"/>
    </location>
</feature>
<dbReference type="Proteomes" id="UP000673691">
    <property type="component" value="Unassembled WGS sequence"/>
</dbReference>
<organism evidence="2 3">
    <name type="scientific">Olpidium bornovanus</name>
    <dbReference type="NCBI Taxonomy" id="278681"/>
    <lineage>
        <taxon>Eukaryota</taxon>
        <taxon>Fungi</taxon>
        <taxon>Fungi incertae sedis</taxon>
        <taxon>Olpidiomycota</taxon>
        <taxon>Olpidiomycotina</taxon>
        <taxon>Olpidiomycetes</taxon>
        <taxon>Olpidiales</taxon>
        <taxon>Olpidiaceae</taxon>
        <taxon>Olpidium</taxon>
    </lineage>
</organism>
<evidence type="ECO:0000313" key="3">
    <source>
        <dbReference type="Proteomes" id="UP000673691"/>
    </source>
</evidence>
<comment type="caution">
    <text evidence="2">The sequence shown here is derived from an EMBL/GenBank/DDBJ whole genome shotgun (WGS) entry which is preliminary data.</text>
</comment>
<evidence type="ECO:0000313" key="2">
    <source>
        <dbReference type="EMBL" id="KAG5456359.1"/>
    </source>
</evidence>
<feature type="compositionally biased region" description="Basic and acidic residues" evidence="1">
    <location>
        <begin position="159"/>
        <end position="172"/>
    </location>
</feature>
<dbReference type="AlphaFoldDB" id="A0A8H7ZN29"/>
<keyword evidence="3" id="KW-1185">Reference proteome</keyword>
<feature type="compositionally biased region" description="Basic and acidic residues" evidence="1">
    <location>
        <begin position="277"/>
        <end position="288"/>
    </location>
</feature>
<feature type="compositionally biased region" description="Basic and acidic residues" evidence="1">
    <location>
        <begin position="305"/>
        <end position="325"/>
    </location>
</feature>
<feature type="compositionally biased region" description="Low complexity" evidence="1">
    <location>
        <begin position="22"/>
        <end position="43"/>
    </location>
</feature>
<gene>
    <name evidence="2" type="ORF">BJ554DRAFT_3923</name>
</gene>
<protein>
    <submittedName>
        <fullName evidence="2">Uncharacterized protein</fullName>
    </submittedName>
</protein>
<feature type="compositionally biased region" description="Basic and acidic residues" evidence="1">
    <location>
        <begin position="180"/>
        <end position="189"/>
    </location>
</feature>
<name>A0A8H7ZN29_9FUNG</name>
<sequence length="414" mass="43612">MGKSKKRARSPSRAADDGARGGEPAAAVAAAAAGPAETVAPPAKTGRKHARKNRETSPAAEPAAAPAQAAAEPAAPPAKTSRKHARKNREPSPTAEPAAAPAPAAAEPAAAIARRRQKSEPRGKTKAVDQARAKKRVLARDDDDDGDDGAGAVAEDEDTSAREIAAEAKNGAEETEEQNDEGRMLRLHPEPAGSSNGAPAKHGQKGKVKSKTEARQGADESEAGLETGPRGSQEAASRGSEVENDIRRKTVARNRPAGKNDGASRKRNADKGGTQDADEKSKQVRQDSAHAAAAEISRSGKRHKSMDTGKESERLPDFVASKKEGASAGSPAQEGEGIEKPDDSDAGATKGSKSKKRKDVSFMSFVWIFFRMVFASPPDSTVCASMIDFYVELSHLFWPTPADHCWFHNAWKGE</sequence>
<proteinExistence type="predicted"/>
<feature type="compositionally biased region" description="Acidic residues" evidence="1">
    <location>
        <begin position="141"/>
        <end position="158"/>
    </location>
</feature>
<dbReference type="EMBL" id="JAEFCI010011874">
    <property type="protein sequence ID" value="KAG5456359.1"/>
    <property type="molecule type" value="Genomic_DNA"/>
</dbReference>
<evidence type="ECO:0000256" key="1">
    <source>
        <dbReference type="SAM" id="MobiDB-lite"/>
    </source>
</evidence>
<feature type="region of interest" description="Disordered" evidence="1">
    <location>
        <begin position="1"/>
        <end position="354"/>
    </location>
</feature>
<feature type="compositionally biased region" description="Basic and acidic residues" evidence="1">
    <location>
        <begin position="118"/>
        <end position="132"/>
    </location>
</feature>
<feature type="compositionally biased region" description="Basic residues" evidence="1">
    <location>
        <begin position="1"/>
        <end position="10"/>
    </location>
</feature>
<accession>A0A8H7ZN29</accession>
<reference evidence="2 3" key="1">
    <citation type="journal article" name="Sci. Rep.">
        <title>Genome-scale phylogenetic analyses confirm Olpidium as the closest living zoosporic fungus to the non-flagellated, terrestrial fungi.</title>
        <authorList>
            <person name="Chang Y."/>
            <person name="Rochon D."/>
            <person name="Sekimoto S."/>
            <person name="Wang Y."/>
            <person name="Chovatia M."/>
            <person name="Sandor L."/>
            <person name="Salamov A."/>
            <person name="Grigoriev I.V."/>
            <person name="Stajich J.E."/>
            <person name="Spatafora J.W."/>
        </authorList>
    </citation>
    <scope>NUCLEOTIDE SEQUENCE [LARGE SCALE GENOMIC DNA]</scope>
    <source>
        <strain evidence="2">S191</strain>
    </source>
</reference>
<feature type="compositionally biased region" description="Low complexity" evidence="1">
    <location>
        <begin position="91"/>
        <end position="112"/>
    </location>
</feature>